<protein>
    <recommendedName>
        <fullName evidence="4">Secreted protein</fullName>
    </recommendedName>
</protein>
<dbReference type="Proteomes" id="UP000316988">
    <property type="component" value="Unassembled WGS sequence"/>
</dbReference>
<dbReference type="AlphaFoldDB" id="A0A554S8R4"/>
<proteinExistence type="predicted"/>
<reference evidence="2 3" key="1">
    <citation type="submission" date="2019-07" db="EMBL/GenBank/DDBJ databases">
        <authorList>
            <person name="Zhao L.H."/>
        </authorList>
    </citation>
    <scope>NUCLEOTIDE SEQUENCE [LARGE SCALE GENOMIC DNA]</scope>
    <source>
        <strain evidence="2 3">Co35</strain>
    </source>
</reference>
<feature type="signal peptide" evidence="1">
    <location>
        <begin position="1"/>
        <end position="21"/>
    </location>
</feature>
<evidence type="ECO:0000313" key="3">
    <source>
        <dbReference type="Proteomes" id="UP000316988"/>
    </source>
</evidence>
<name>A0A554S8R4_9ACTN</name>
<dbReference type="RefSeq" id="WP_143913338.1">
    <property type="nucleotide sequence ID" value="NZ_VLNT01000007.1"/>
</dbReference>
<feature type="chain" id="PRO_5038905214" description="Secreted protein" evidence="1">
    <location>
        <begin position="22"/>
        <end position="67"/>
    </location>
</feature>
<sequence>MKSKFVGVLAPLFVIGGLSFAGGTVTSAAGPATSTGGATVQAAVYSCGPSCYTDDPTWRPGQKRSQY</sequence>
<keyword evidence="1" id="KW-0732">Signal</keyword>
<keyword evidence="3" id="KW-1185">Reference proteome</keyword>
<dbReference type="EMBL" id="VLNT01000007">
    <property type="protein sequence ID" value="TSD62741.1"/>
    <property type="molecule type" value="Genomic_DNA"/>
</dbReference>
<evidence type="ECO:0000256" key="1">
    <source>
        <dbReference type="SAM" id="SignalP"/>
    </source>
</evidence>
<organism evidence="2 3">
    <name type="scientific">Aeromicrobium piscarium</name>
    <dbReference type="NCBI Taxonomy" id="2590901"/>
    <lineage>
        <taxon>Bacteria</taxon>
        <taxon>Bacillati</taxon>
        <taxon>Actinomycetota</taxon>
        <taxon>Actinomycetes</taxon>
        <taxon>Propionibacteriales</taxon>
        <taxon>Nocardioidaceae</taxon>
        <taxon>Aeromicrobium</taxon>
    </lineage>
</organism>
<evidence type="ECO:0008006" key="4">
    <source>
        <dbReference type="Google" id="ProtNLM"/>
    </source>
</evidence>
<gene>
    <name evidence="2" type="ORF">FNM00_10185</name>
</gene>
<comment type="caution">
    <text evidence="2">The sequence shown here is derived from an EMBL/GenBank/DDBJ whole genome shotgun (WGS) entry which is preliminary data.</text>
</comment>
<accession>A0A554S8R4</accession>
<evidence type="ECO:0000313" key="2">
    <source>
        <dbReference type="EMBL" id="TSD62741.1"/>
    </source>
</evidence>